<dbReference type="InterPro" id="IPR036392">
    <property type="entry name" value="PLAT/LH2_dom_sf"/>
</dbReference>
<dbReference type="PANTHER" id="PTHR10877:SF150">
    <property type="entry name" value="REJ DOMAIN-CONTAINING PROTEIN"/>
    <property type="match status" value="1"/>
</dbReference>
<dbReference type="Proteomes" id="UP000269396">
    <property type="component" value="Unassembled WGS sequence"/>
</dbReference>
<dbReference type="SMART" id="SM00308">
    <property type="entry name" value="LH2"/>
    <property type="match status" value="1"/>
</dbReference>
<gene>
    <name evidence="2" type="ORF">SMTD_LOCUS11885</name>
</gene>
<dbReference type="AlphaFoldDB" id="A0A183PBZ9"/>
<dbReference type="EMBL" id="UZAL01031895">
    <property type="protein sequence ID" value="VDP59499.1"/>
    <property type="molecule type" value="Genomic_DNA"/>
</dbReference>
<dbReference type="PROSITE" id="PS50095">
    <property type="entry name" value="PLAT"/>
    <property type="match status" value="1"/>
</dbReference>
<dbReference type="Pfam" id="PF01477">
    <property type="entry name" value="PLAT"/>
    <property type="match status" value="1"/>
</dbReference>
<accession>A0A183PBZ9</accession>
<dbReference type="GO" id="GO:0016020">
    <property type="term" value="C:membrane"/>
    <property type="evidence" value="ECO:0007669"/>
    <property type="project" value="TreeGrafter"/>
</dbReference>
<evidence type="ECO:0000256" key="1">
    <source>
        <dbReference type="PROSITE-ProRule" id="PRU00152"/>
    </source>
</evidence>
<dbReference type="InterPro" id="IPR051223">
    <property type="entry name" value="Polycystin"/>
</dbReference>
<dbReference type="InterPro" id="IPR001024">
    <property type="entry name" value="PLAT/LH2_dom"/>
</dbReference>
<protein>
    <submittedName>
        <fullName evidence="2">Uncharacterized protein</fullName>
    </submittedName>
</protein>
<dbReference type="SUPFAM" id="SSF49723">
    <property type="entry name" value="Lipase/lipooxygenase domain (PLAT/LH2 domain)"/>
    <property type="match status" value="1"/>
</dbReference>
<dbReference type="STRING" id="31246.A0A183PBZ9"/>
<dbReference type="Gene3D" id="2.60.60.20">
    <property type="entry name" value="PLAT/LH2 domain"/>
    <property type="match status" value="1"/>
</dbReference>
<reference evidence="2 3" key="1">
    <citation type="submission" date="2018-11" db="EMBL/GenBank/DDBJ databases">
        <authorList>
            <consortium name="Pathogen Informatics"/>
        </authorList>
    </citation>
    <scope>NUCLEOTIDE SEQUENCE [LARGE SCALE GENOMIC DNA]</scope>
    <source>
        <strain>Denwood</strain>
        <strain evidence="3">Zambia</strain>
    </source>
</reference>
<organism evidence="2 3">
    <name type="scientific">Schistosoma mattheei</name>
    <dbReference type="NCBI Taxonomy" id="31246"/>
    <lineage>
        <taxon>Eukaryota</taxon>
        <taxon>Metazoa</taxon>
        <taxon>Spiralia</taxon>
        <taxon>Lophotrochozoa</taxon>
        <taxon>Platyhelminthes</taxon>
        <taxon>Trematoda</taxon>
        <taxon>Digenea</taxon>
        <taxon>Strigeidida</taxon>
        <taxon>Schistosomatoidea</taxon>
        <taxon>Schistosomatidae</taxon>
        <taxon>Schistosoma</taxon>
    </lineage>
</organism>
<proteinExistence type="predicted"/>
<dbReference type="GO" id="GO:0050982">
    <property type="term" value="P:detection of mechanical stimulus"/>
    <property type="evidence" value="ECO:0007669"/>
    <property type="project" value="TreeGrafter"/>
</dbReference>
<keyword evidence="3" id="KW-1185">Reference proteome</keyword>
<evidence type="ECO:0000313" key="2">
    <source>
        <dbReference type="EMBL" id="VDP59499.1"/>
    </source>
</evidence>
<dbReference type="PANTHER" id="PTHR10877">
    <property type="entry name" value="POLYCYSTIN FAMILY MEMBER"/>
    <property type="match status" value="1"/>
</dbReference>
<comment type="caution">
    <text evidence="1">Lacks conserved residue(s) required for the propagation of feature annotation.</text>
</comment>
<sequence length="392" mass="44174">MNSLKRGPFAELRDFQFLMFKWKLSVGPKTTVQQTQCICDEFSTFTSGWFELPNSIDFNYVFANIDFNKNPTLYATEISLCIIFLLILIWARREDIKDIEKLTVTQLSENNPDCEYFYEIIVSTGHRRCGGTDSKVCFILSGQYGETGCYVLQDPNRKVLCRGATDRFLLACPKPLGPLIYIRLWHDNSGVGDKASWYCNYVGVVDLQTREKSHFIVESWFAVEEGDGQVDRIIPVTSQEEMLTFIHMFSTTASRNMTDDHLWISVVARPIFSRFTRVERVACCLLLLYLSMLGSCMFYKGEGSLKQPNLISLGPFGFTPTERMWSIIAVAATSAFSASAGMLSGPAAFPLLICLMAMLISSIVSGPTSIGRSWVVLRYWVGSVGLVDSRVF</sequence>
<dbReference type="GO" id="GO:0005262">
    <property type="term" value="F:calcium channel activity"/>
    <property type="evidence" value="ECO:0007669"/>
    <property type="project" value="TreeGrafter"/>
</dbReference>
<name>A0A183PBZ9_9TREM</name>
<evidence type="ECO:0000313" key="3">
    <source>
        <dbReference type="Proteomes" id="UP000269396"/>
    </source>
</evidence>